<keyword evidence="2" id="KW-1133">Transmembrane helix</keyword>
<keyword evidence="2" id="KW-0812">Transmembrane</keyword>
<dbReference type="AlphaFoldDB" id="A0A927D1B4"/>
<evidence type="ECO:0000256" key="2">
    <source>
        <dbReference type="SAM" id="Phobius"/>
    </source>
</evidence>
<dbReference type="SMART" id="SM00850">
    <property type="entry name" value="LytTR"/>
    <property type="match status" value="1"/>
</dbReference>
<sequence length="245" mass="27392">MALAILTILGPFGTYDNQTLFARLVFWTATLIGVGFMVHFSVQMILNLSFLDHVTRATRIALGACIGAIPGLGMMAFVERIMNPPGMVLDNLKFIELWLQVAFISVLMALVEYWRPRDDPEADQTTDPATPVETPFHKRLPRSEDGPEDIVSLSMQDHYVEVVTTQGEHLILIRMRDAIQELADLEGLQIHRSHWVARAHLQELRSKGHRTWVRLSDGRELSVSKTYLPDVEKALGGAPVAVSAP</sequence>
<evidence type="ECO:0000259" key="3">
    <source>
        <dbReference type="PROSITE" id="PS50930"/>
    </source>
</evidence>
<feature type="transmembrane region" description="Helical" evidence="2">
    <location>
        <begin position="24"/>
        <end position="48"/>
    </location>
</feature>
<protein>
    <submittedName>
        <fullName evidence="4">LytTR family transcriptional regulator</fullName>
    </submittedName>
</protein>
<gene>
    <name evidence="4" type="ORF">H9Q16_04995</name>
</gene>
<dbReference type="EMBL" id="JACTAG010000001">
    <property type="protein sequence ID" value="MBD3663270.1"/>
    <property type="molecule type" value="Genomic_DNA"/>
</dbReference>
<accession>A0A927D1B4</accession>
<dbReference type="Proteomes" id="UP000635142">
    <property type="component" value="Unassembled WGS sequence"/>
</dbReference>
<evidence type="ECO:0000313" key="4">
    <source>
        <dbReference type="EMBL" id="MBD3663270.1"/>
    </source>
</evidence>
<proteinExistence type="predicted"/>
<evidence type="ECO:0000256" key="1">
    <source>
        <dbReference type="SAM" id="MobiDB-lite"/>
    </source>
</evidence>
<evidence type="ECO:0000313" key="5">
    <source>
        <dbReference type="Proteomes" id="UP000635142"/>
    </source>
</evidence>
<organism evidence="4 5">
    <name type="scientific">Sulfitobacter aestuariivivens</name>
    <dbReference type="NCBI Taxonomy" id="2766981"/>
    <lineage>
        <taxon>Bacteria</taxon>
        <taxon>Pseudomonadati</taxon>
        <taxon>Pseudomonadota</taxon>
        <taxon>Alphaproteobacteria</taxon>
        <taxon>Rhodobacterales</taxon>
        <taxon>Roseobacteraceae</taxon>
        <taxon>Sulfitobacter</taxon>
    </lineage>
</organism>
<feature type="region of interest" description="Disordered" evidence="1">
    <location>
        <begin position="119"/>
        <end position="147"/>
    </location>
</feature>
<dbReference type="Gene3D" id="2.40.50.1020">
    <property type="entry name" value="LytTr DNA-binding domain"/>
    <property type="match status" value="1"/>
</dbReference>
<dbReference type="PROSITE" id="PS50930">
    <property type="entry name" value="HTH_LYTTR"/>
    <property type="match status" value="1"/>
</dbReference>
<reference evidence="4" key="1">
    <citation type="submission" date="2020-08" db="EMBL/GenBank/DDBJ databases">
        <title>Sulfitobacter aestuariivivens sp. nov., isolated from a tidal flat.</title>
        <authorList>
            <person name="Park S."/>
            <person name="Yoon J.-H."/>
        </authorList>
    </citation>
    <scope>NUCLEOTIDE SEQUENCE</scope>
    <source>
        <strain evidence="4">TSTF-M16</strain>
    </source>
</reference>
<feature type="domain" description="HTH LytTR-type" evidence="3">
    <location>
        <begin position="147"/>
        <end position="237"/>
    </location>
</feature>
<keyword evidence="5" id="KW-1185">Reference proteome</keyword>
<dbReference type="Pfam" id="PF04397">
    <property type="entry name" value="LytTR"/>
    <property type="match status" value="1"/>
</dbReference>
<dbReference type="GO" id="GO:0003677">
    <property type="term" value="F:DNA binding"/>
    <property type="evidence" value="ECO:0007669"/>
    <property type="project" value="InterPro"/>
</dbReference>
<feature type="transmembrane region" description="Helical" evidence="2">
    <location>
        <begin position="60"/>
        <end position="77"/>
    </location>
</feature>
<feature type="transmembrane region" description="Helical" evidence="2">
    <location>
        <begin position="97"/>
        <end position="114"/>
    </location>
</feature>
<comment type="caution">
    <text evidence="4">The sequence shown here is derived from an EMBL/GenBank/DDBJ whole genome shotgun (WGS) entry which is preliminary data.</text>
</comment>
<dbReference type="InterPro" id="IPR007492">
    <property type="entry name" value="LytTR_DNA-bd_dom"/>
</dbReference>
<keyword evidence="2" id="KW-0472">Membrane</keyword>
<name>A0A927D1B4_9RHOB</name>
<dbReference type="RefSeq" id="WP_191074243.1">
    <property type="nucleotide sequence ID" value="NZ_JACTAG010000001.1"/>
</dbReference>